<keyword evidence="2" id="KW-1185">Reference proteome</keyword>
<reference evidence="1 2" key="1">
    <citation type="submission" date="2014-10" db="EMBL/GenBank/DDBJ databases">
        <title>Draft genome of the hookworm Ancylostoma caninum.</title>
        <authorList>
            <person name="Mitreva M."/>
        </authorList>
    </citation>
    <scope>NUCLEOTIDE SEQUENCE [LARGE SCALE GENOMIC DNA]</scope>
    <source>
        <strain evidence="1 2">Baltimore</strain>
    </source>
</reference>
<evidence type="ECO:0000313" key="1">
    <source>
        <dbReference type="EMBL" id="RCN38599.1"/>
    </source>
</evidence>
<dbReference type="Proteomes" id="UP000252519">
    <property type="component" value="Unassembled WGS sequence"/>
</dbReference>
<comment type="caution">
    <text evidence="1">The sequence shown here is derived from an EMBL/GenBank/DDBJ whole genome shotgun (WGS) entry which is preliminary data.</text>
</comment>
<dbReference type="OrthoDB" id="5888764at2759"/>
<protein>
    <submittedName>
        <fullName evidence="1">Uncharacterized protein</fullName>
    </submittedName>
</protein>
<dbReference type="EMBL" id="JOJR01000387">
    <property type="protein sequence ID" value="RCN38599.1"/>
    <property type="molecule type" value="Genomic_DNA"/>
</dbReference>
<evidence type="ECO:0000313" key="2">
    <source>
        <dbReference type="Proteomes" id="UP000252519"/>
    </source>
</evidence>
<dbReference type="AlphaFoldDB" id="A0A368G5M0"/>
<sequence>MQSVSALIPVLAFCQAAHINLEEWARKSERIKIEDISKQIFQAVYYPYSLKMENDFVLEQLKKYLRRRISVRPFLLCR</sequence>
<organism evidence="1 2">
    <name type="scientific">Ancylostoma caninum</name>
    <name type="common">Dog hookworm</name>
    <dbReference type="NCBI Taxonomy" id="29170"/>
    <lineage>
        <taxon>Eukaryota</taxon>
        <taxon>Metazoa</taxon>
        <taxon>Ecdysozoa</taxon>
        <taxon>Nematoda</taxon>
        <taxon>Chromadorea</taxon>
        <taxon>Rhabditida</taxon>
        <taxon>Rhabditina</taxon>
        <taxon>Rhabditomorpha</taxon>
        <taxon>Strongyloidea</taxon>
        <taxon>Ancylostomatidae</taxon>
        <taxon>Ancylostomatinae</taxon>
        <taxon>Ancylostoma</taxon>
    </lineage>
</organism>
<proteinExistence type="predicted"/>
<name>A0A368G5M0_ANCCA</name>
<gene>
    <name evidence="1" type="ORF">ANCCAN_15478</name>
</gene>
<accession>A0A368G5M0</accession>